<accession>A0A0M2KCL1</accession>
<evidence type="ECO:0000256" key="1">
    <source>
        <dbReference type="SAM" id="Phobius"/>
    </source>
</evidence>
<comment type="caution">
    <text evidence="2">The sequence shown here is derived from an EMBL/GenBank/DDBJ whole genome shotgun (WGS) entry which is preliminary data.</text>
</comment>
<evidence type="ECO:0000313" key="3">
    <source>
        <dbReference type="Proteomes" id="UP000033924"/>
    </source>
</evidence>
<evidence type="ECO:0000313" key="2">
    <source>
        <dbReference type="EMBL" id="KKF37110.1"/>
    </source>
</evidence>
<sequence>MLPLTVIELVVVASVAPQIFHVVPGALFLPGEVYPSSNGHTVPSGNACYSLSPNRRKRHPARLALLQIDDGDQFTCLLREFSVQDSRGDSLLRFIFFFILHYFSKVILMNI</sequence>
<feature type="transmembrane region" description="Helical" evidence="1">
    <location>
        <begin position="91"/>
        <end position="108"/>
    </location>
</feature>
<organism evidence="2 3">
    <name type="scientific">Erwinia tracheiphila</name>
    <dbReference type="NCBI Taxonomy" id="65700"/>
    <lineage>
        <taxon>Bacteria</taxon>
        <taxon>Pseudomonadati</taxon>
        <taxon>Pseudomonadota</taxon>
        <taxon>Gammaproteobacteria</taxon>
        <taxon>Enterobacterales</taxon>
        <taxon>Erwiniaceae</taxon>
        <taxon>Erwinia</taxon>
    </lineage>
</organism>
<dbReference type="STRING" id="65700.SY86_19545"/>
<gene>
    <name evidence="2" type="ORF">SY86_19545</name>
</gene>
<proteinExistence type="predicted"/>
<keyword evidence="1" id="KW-0472">Membrane</keyword>
<keyword evidence="1" id="KW-0812">Transmembrane</keyword>
<keyword evidence="3" id="KW-1185">Reference proteome</keyword>
<reference evidence="2" key="1">
    <citation type="submission" date="2015-01" db="EMBL/GenBank/DDBJ databases">
        <title>Erwinia tracheiphila.</title>
        <authorList>
            <person name="Shapiro L.R."/>
        </authorList>
    </citation>
    <scope>NUCLEOTIDE SEQUENCE [LARGE SCALE GENOMIC DNA]</scope>
    <source>
        <strain evidence="2">BuffGH</strain>
    </source>
</reference>
<dbReference type="EMBL" id="JXNU01000003">
    <property type="protein sequence ID" value="KKF37110.1"/>
    <property type="molecule type" value="Genomic_DNA"/>
</dbReference>
<dbReference type="AlphaFoldDB" id="A0A0M2KCL1"/>
<dbReference type="PATRIC" id="fig|65700.7.peg.4872"/>
<name>A0A0M2KCL1_9GAMM</name>
<keyword evidence="1" id="KW-1133">Transmembrane helix</keyword>
<protein>
    <submittedName>
        <fullName evidence="2">Uncharacterized protein</fullName>
    </submittedName>
</protein>
<dbReference type="Proteomes" id="UP000033924">
    <property type="component" value="Unassembled WGS sequence"/>
</dbReference>